<dbReference type="RefSeq" id="WP_336808046.1">
    <property type="nucleotide sequence ID" value="NZ_JBBBNY010000008.1"/>
</dbReference>
<feature type="domain" description="UspA" evidence="2">
    <location>
        <begin position="248"/>
        <end position="292"/>
    </location>
</feature>
<comment type="similarity">
    <text evidence="1">Belongs to the universal stress protein A family.</text>
</comment>
<dbReference type="InterPro" id="IPR006015">
    <property type="entry name" value="Universal_stress_UspA"/>
</dbReference>
<accession>A0ABU8JDL9</accession>
<evidence type="ECO:0000256" key="1">
    <source>
        <dbReference type="ARBA" id="ARBA00008791"/>
    </source>
</evidence>
<comment type="caution">
    <text evidence="3">The sequence shown here is derived from an EMBL/GenBank/DDBJ whole genome shotgun (WGS) entry which is preliminary data.</text>
</comment>
<dbReference type="CDD" id="cd00293">
    <property type="entry name" value="USP-like"/>
    <property type="match status" value="1"/>
</dbReference>
<dbReference type="EMBL" id="JBBBNY010000008">
    <property type="protein sequence ID" value="MEI7037415.1"/>
    <property type="molecule type" value="Genomic_DNA"/>
</dbReference>
<name>A0ABU8JDL9_9GAMM</name>
<dbReference type="Pfam" id="PF00582">
    <property type="entry name" value="Usp"/>
    <property type="match status" value="1"/>
</dbReference>
<sequence length="296" mass="31936">MSVSFGTQVPWLPSAAAQAMRGAGKPADILAIATGTEPWNPAVQVAASLAARWGSLLTGCFVDAALRMLRGPESEPSALGLLLDTPLRDTEEGAAFRGFAREKGVLHASWVVARSGLARVLRELGVWNSLAVLERDLVEEEAMAEVLGEALLTCRLPSLVLPPGWDRPAHFSRVLVAWDGSTEATRAIHAALPFLQEARRVVLLDGGHRHVQEGEAYAPRFEPFLYLARHEIEPDPMCVGIPAHVAGASLLKKAEQVGADLVVMGAFGHSRLRERVLGGATRHVLCHARMPIFLQH</sequence>
<keyword evidence="4" id="KW-1185">Reference proteome</keyword>
<dbReference type="PANTHER" id="PTHR46268">
    <property type="entry name" value="STRESS RESPONSE PROTEIN NHAX"/>
    <property type="match status" value="1"/>
</dbReference>
<dbReference type="Proteomes" id="UP001381174">
    <property type="component" value="Unassembled WGS sequence"/>
</dbReference>
<dbReference type="InterPro" id="IPR006016">
    <property type="entry name" value="UspA"/>
</dbReference>
<organism evidence="3 4">
    <name type="scientific">Fulvimonas yonginensis</name>
    <dbReference type="NCBI Taxonomy" id="1495200"/>
    <lineage>
        <taxon>Bacteria</taxon>
        <taxon>Pseudomonadati</taxon>
        <taxon>Pseudomonadota</taxon>
        <taxon>Gammaproteobacteria</taxon>
        <taxon>Lysobacterales</taxon>
        <taxon>Rhodanobacteraceae</taxon>
        <taxon>Fulvimonas</taxon>
    </lineage>
</organism>
<evidence type="ECO:0000259" key="2">
    <source>
        <dbReference type="Pfam" id="PF00582"/>
    </source>
</evidence>
<gene>
    <name evidence="3" type="ORF">WAT24_11660</name>
</gene>
<dbReference type="Gene3D" id="3.40.50.12370">
    <property type="match status" value="1"/>
</dbReference>
<dbReference type="PRINTS" id="PR01438">
    <property type="entry name" value="UNVRSLSTRESS"/>
</dbReference>
<dbReference type="SUPFAM" id="SSF52402">
    <property type="entry name" value="Adenine nucleotide alpha hydrolases-like"/>
    <property type="match status" value="1"/>
</dbReference>
<evidence type="ECO:0000313" key="4">
    <source>
        <dbReference type="Proteomes" id="UP001381174"/>
    </source>
</evidence>
<protein>
    <submittedName>
        <fullName evidence="3">Universal stress protein</fullName>
    </submittedName>
</protein>
<proteinExistence type="inferred from homology"/>
<evidence type="ECO:0000313" key="3">
    <source>
        <dbReference type="EMBL" id="MEI7037415.1"/>
    </source>
</evidence>
<reference evidence="3 4" key="1">
    <citation type="journal article" date="2014" name="Int. J. Syst. Evol. Microbiol.">
        <title>Fulvimonas yonginensis sp. nov., isolated from greenhouse soil, and emended description of the genus Fulvimonas.</title>
        <authorList>
            <person name="Ahn J.H."/>
            <person name="Kim S.J."/>
            <person name="Weon H.Y."/>
            <person name="Hong S.B."/>
            <person name="Seok S.J."/>
            <person name="Kwon S.W."/>
        </authorList>
    </citation>
    <scope>NUCLEOTIDE SEQUENCE [LARGE SCALE GENOMIC DNA]</scope>
    <source>
        <strain evidence="3 4">KACC 16952</strain>
    </source>
</reference>
<dbReference type="PANTHER" id="PTHR46268:SF15">
    <property type="entry name" value="UNIVERSAL STRESS PROTEIN HP_0031"/>
    <property type="match status" value="1"/>
</dbReference>